<reference evidence="2 3" key="1">
    <citation type="submission" date="2020-06" db="EMBL/GenBank/DDBJ databases">
        <title>Description of novel acetic acid bacteria.</title>
        <authorList>
            <person name="Sombolestani A."/>
        </authorList>
    </citation>
    <scope>NUCLEOTIDE SEQUENCE [LARGE SCALE GENOMIC DNA]</scope>
    <source>
        <strain evidence="2 3">LMG 31431</strain>
    </source>
</reference>
<dbReference type="Proteomes" id="UP000534870">
    <property type="component" value="Unassembled WGS sequence"/>
</dbReference>
<accession>A0A7Y7M6D8</accession>
<dbReference type="Pfam" id="PF00550">
    <property type="entry name" value="PP-binding"/>
    <property type="match status" value="1"/>
</dbReference>
<evidence type="ECO:0000259" key="1">
    <source>
        <dbReference type="PROSITE" id="PS50075"/>
    </source>
</evidence>
<dbReference type="AlphaFoldDB" id="A0A7Y7M6D8"/>
<evidence type="ECO:0000313" key="3">
    <source>
        <dbReference type="Proteomes" id="UP000534870"/>
    </source>
</evidence>
<evidence type="ECO:0000313" key="2">
    <source>
        <dbReference type="EMBL" id="NVN10358.1"/>
    </source>
</evidence>
<proteinExistence type="predicted"/>
<name>A0A7Y7M6D8_9PROT</name>
<dbReference type="InterPro" id="IPR009081">
    <property type="entry name" value="PP-bd_ACP"/>
</dbReference>
<feature type="domain" description="Carrier" evidence="1">
    <location>
        <begin position="9"/>
        <end position="93"/>
    </location>
</feature>
<organism evidence="2 3">
    <name type="scientific">Nguyenibacter vanlangensis</name>
    <dbReference type="NCBI Taxonomy" id="1216886"/>
    <lineage>
        <taxon>Bacteria</taxon>
        <taxon>Pseudomonadati</taxon>
        <taxon>Pseudomonadota</taxon>
        <taxon>Alphaproteobacteria</taxon>
        <taxon>Acetobacterales</taxon>
        <taxon>Acetobacteraceae</taxon>
        <taxon>Nguyenibacter</taxon>
    </lineage>
</organism>
<dbReference type="SUPFAM" id="SSF47336">
    <property type="entry name" value="ACP-like"/>
    <property type="match status" value="1"/>
</dbReference>
<dbReference type="EMBL" id="JABXXP010000034">
    <property type="protein sequence ID" value="NVN10358.1"/>
    <property type="molecule type" value="Genomic_DNA"/>
</dbReference>
<dbReference type="NCBIfam" id="NF006617">
    <property type="entry name" value="PRK09184.1"/>
    <property type="match status" value="1"/>
</dbReference>
<dbReference type="PROSITE" id="PS50075">
    <property type="entry name" value="CARRIER"/>
    <property type="match status" value="1"/>
</dbReference>
<protein>
    <submittedName>
        <fullName evidence="2">Acyl carrier protein</fullName>
    </submittedName>
</protein>
<dbReference type="InterPro" id="IPR036736">
    <property type="entry name" value="ACP-like_sf"/>
</dbReference>
<dbReference type="RefSeq" id="WP_176639137.1">
    <property type="nucleotide sequence ID" value="NZ_JABXXP010000034.1"/>
</dbReference>
<comment type="caution">
    <text evidence="2">The sequence shown here is derived from an EMBL/GenBank/DDBJ whole genome shotgun (WGS) entry which is preliminary data.</text>
</comment>
<sequence length="96" mass="10432">MVNTNSTAAAQTPFEHEMAERLIQALQLDIMVDEIVPDAPLFGDGLGLDSIDALEIALLVSRDYGITLKSDDPDNKTIFASLRALSDHIQAHRKAA</sequence>
<gene>
    <name evidence="2" type="ORF">HUK84_04200</name>
</gene>
<dbReference type="Gene3D" id="1.10.1200.10">
    <property type="entry name" value="ACP-like"/>
    <property type="match status" value="1"/>
</dbReference>